<dbReference type="EC" id="2.1.1.271" evidence="9"/>
<dbReference type="NCBIfam" id="TIGR01465">
    <property type="entry name" value="cobM_cbiF"/>
    <property type="match status" value="1"/>
</dbReference>
<evidence type="ECO:0000256" key="1">
    <source>
        <dbReference type="ARBA" id="ARBA00004953"/>
    </source>
</evidence>
<comment type="similarity">
    <text evidence="2 7">Belongs to the precorrin methyltransferase family.</text>
</comment>
<sequence>MELLPMTVHFIGAGPGAADLITVRGRDLLAACAVCLYPGSLTPPDLLAHCPPGARVVDTANLSLDEIIGELTAAHAAGHDVARLTSGDPSLYSTVAEQMRRLDAAGVPYDVVPGVPAFAAAAAVLNRELTVPEVGQSLVITRVQARSTSMPPGEDLATFAASGTTLAVHLAITKIDRVAAELIPHYGEDCPAAVVAQASQPGERVLRGTLASLPAQVHEAGIGRAAVIFVGRTLAAEKFPDSFLYSAARDRSRQPDSL</sequence>
<dbReference type="InterPro" id="IPR035996">
    <property type="entry name" value="4pyrrol_Methylase_sf"/>
</dbReference>
<keyword evidence="10" id="KW-1185">Reference proteome</keyword>
<gene>
    <name evidence="9" type="ORF">JOM49_003545</name>
</gene>
<proteinExistence type="inferred from homology"/>
<dbReference type="EC" id="2.1.1.133" evidence="9"/>
<comment type="caution">
    <text evidence="9">The sequence shown here is derived from an EMBL/GenBank/DDBJ whole genome shotgun (WGS) entry which is preliminary data.</text>
</comment>
<dbReference type="SUPFAM" id="SSF53790">
    <property type="entry name" value="Tetrapyrrole methylase"/>
    <property type="match status" value="1"/>
</dbReference>
<comment type="pathway">
    <text evidence="1">Cofactor biosynthesis; adenosylcobalamin biosynthesis.</text>
</comment>
<evidence type="ECO:0000256" key="7">
    <source>
        <dbReference type="RuleBase" id="RU003960"/>
    </source>
</evidence>
<dbReference type="PROSITE" id="PS00840">
    <property type="entry name" value="SUMT_2"/>
    <property type="match status" value="1"/>
</dbReference>
<evidence type="ECO:0000256" key="2">
    <source>
        <dbReference type="ARBA" id="ARBA00005879"/>
    </source>
</evidence>
<dbReference type="Gene3D" id="3.40.1010.10">
    <property type="entry name" value="Cobalt-precorrin-4 Transmethylase, Domain 1"/>
    <property type="match status" value="1"/>
</dbReference>
<feature type="domain" description="Tetrapyrrole methylase" evidence="8">
    <location>
        <begin position="7"/>
        <end position="213"/>
    </location>
</feature>
<keyword evidence="4 7" id="KW-0489">Methyltransferase</keyword>
<protein>
    <submittedName>
        <fullName evidence="9">Precorrin-4/cobalt-precorrin-4 C11-methyltransferase</fullName>
        <ecNumber evidence="9">2.1.1.133</ecNumber>
        <ecNumber evidence="9">2.1.1.271</ecNumber>
    </submittedName>
</protein>
<dbReference type="InterPro" id="IPR014776">
    <property type="entry name" value="4pyrrole_Mease_sub2"/>
</dbReference>
<name>A0ABS4PT42_9PSEU</name>
<reference evidence="9 10" key="1">
    <citation type="submission" date="2021-03" db="EMBL/GenBank/DDBJ databases">
        <title>Sequencing the genomes of 1000 actinobacteria strains.</title>
        <authorList>
            <person name="Klenk H.-P."/>
        </authorList>
    </citation>
    <scope>NUCLEOTIDE SEQUENCE [LARGE SCALE GENOMIC DNA]</scope>
    <source>
        <strain evidence="9 10">DSM 45510</strain>
    </source>
</reference>
<evidence type="ECO:0000256" key="4">
    <source>
        <dbReference type="ARBA" id="ARBA00022603"/>
    </source>
</evidence>
<keyword evidence="6" id="KW-0949">S-adenosyl-L-methionine</keyword>
<evidence type="ECO:0000256" key="5">
    <source>
        <dbReference type="ARBA" id="ARBA00022679"/>
    </source>
</evidence>
<evidence type="ECO:0000259" key="8">
    <source>
        <dbReference type="Pfam" id="PF00590"/>
    </source>
</evidence>
<dbReference type="CDD" id="cd11641">
    <property type="entry name" value="Precorrin-4_C11-MT"/>
    <property type="match status" value="1"/>
</dbReference>
<dbReference type="PANTHER" id="PTHR45790">
    <property type="entry name" value="SIROHEME SYNTHASE-RELATED"/>
    <property type="match status" value="1"/>
</dbReference>
<evidence type="ECO:0000313" key="10">
    <source>
        <dbReference type="Proteomes" id="UP000741013"/>
    </source>
</evidence>
<dbReference type="GO" id="GO:0046026">
    <property type="term" value="F:precorrin-4 C11-methyltransferase activity"/>
    <property type="evidence" value="ECO:0007669"/>
    <property type="project" value="UniProtKB-EC"/>
</dbReference>
<dbReference type="InterPro" id="IPR003043">
    <property type="entry name" value="Uropor_MeTrfase_CS"/>
</dbReference>
<dbReference type="PANTHER" id="PTHR45790:SF4">
    <property type="entry name" value="COBALT-PRECORRIN-4 C(11)-METHYLTRANSFERASE"/>
    <property type="match status" value="1"/>
</dbReference>
<dbReference type="Gene3D" id="3.30.950.10">
    <property type="entry name" value="Methyltransferase, Cobalt-precorrin-4 Transmethylase, Domain 2"/>
    <property type="match status" value="1"/>
</dbReference>
<dbReference type="GO" id="GO:0032259">
    <property type="term" value="P:methylation"/>
    <property type="evidence" value="ECO:0007669"/>
    <property type="project" value="UniProtKB-KW"/>
</dbReference>
<keyword evidence="5 7" id="KW-0808">Transferase</keyword>
<dbReference type="Pfam" id="PF00590">
    <property type="entry name" value="TP_methylase"/>
    <property type="match status" value="1"/>
</dbReference>
<keyword evidence="3" id="KW-0169">Cobalamin biosynthesis</keyword>
<dbReference type="InterPro" id="IPR014777">
    <property type="entry name" value="4pyrrole_Mease_sub1"/>
</dbReference>
<dbReference type="InterPro" id="IPR006362">
    <property type="entry name" value="Cbl_synth_CobM/CibF"/>
</dbReference>
<dbReference type="PROSITE" id="PS00839">
    <property type="entry name" value="SUMT_1"/>
    <property type="match status" value="1"/>
</dbReference>
<dbReference type="EMBL" id="JAGGMS010000001">
    <property type="protein sequence ID" value="MBP2182019.1"/>
    <property type="molecule type" value="Genomic_DNA"/>
</dbReference>
<evidence type="ECO:0000256" key="3">
    <source>
        <dbReference type="ARBA" id="ARBA00022573"/>
    </source>
</evidence>
<evidence type="ECO:0000313" key="9">
    <source>
        <dbReference type="EMBL" id="MBP2182019.1"/>
    </source>
</evidence>
<dbReference type="Proteomes" id="UP000741013">
    <property type="component" value="Unassembled WGS sequence"/>
</dbReference>
<dbReference type="InterPro" id="IPR000878">
    <property type="entry name" value="4pyrrol_Mease"/>
</dbReference>
<evidence type="ECO:0000256" key="6">
    <source>
        <dbReference type="ARBA" id="ARBA00022691"/>
    </source>
</evidence>
<dbReference type="InterPro" id="IPR050161">
    <property type="entry name" value="Siro_Cobalamin_biosynth"/>
</dbReference>
<organism evidence="9 10">
    <name type="scientific">Amycolatopsis magusensis</name>
    <dbReference type="NCBI Taxonomy" id="882444"/>
    <lineage>
        <taxon>Bacteria</taxon>
        <taxon>Bacillati</taxon>
        <taxon>Actinomycetota</taxon>
        <taxon>Actinomycetes</taxon>
        <taxon>Pseudonocardiales</taxon>
        <taxon>Pseudonocardiaceae</taxon>
        <taxon>Amycolatopsis</taxon>
    </lineage>
</organism>
<accession>A0ABS4PT42</accession>